<accession>A0ABY8G6Z2</accession>
<dbReference type="RefSeq" id="WP_125259892.1">
    <property type="nucleotide sequence ID" value="NZ_CP114280.1"/>
</dbReference>
<sequence>MNTTKKINSTFHLETIDYDDFIHPSPLVKVQLSVGDSASNGITINTYGQGQCSGVTYTVPPHAVIDVDFEIKLQCITPAGIQTMNELIKSLLDASKRHEYEENSKKTASGGISFLPFFGSAKASYEETKHTMEKWGLTEKSQDLIVEKMLELSNQLNVLKYKGTIFNKDYDYAVTGNIFAVVMDCTIKKDEQSSQQRYIGPTIHMSGEGGEVLPTTEKLY</sequence>
<keyword evidence="2" id="KW-1185">Reference proteome</keyword>
<reference evidence="1 2" key="1">
    <citation type="submission" date="2022-12" db="EMBL/GenBank/DDBJ databases">
        <title>Complete genome sequencing of Dickeya lacustris type strain LMG30899.</title>
        <authorList>
            <person name="Dobhal S."/>
            <person name="Arizala D."/>
            <person name="Arif M."/>
        </authorList>
    </citation>
    <scope>NUCLEOTIDE SEQUENCE [LARGE SCALE GENOMIC DNA]</scope>
    <source>
        <strain evidence="1 2">LMG30899</strain>
    </source>
</reference>
<proteinExistence type="predicted"/>
<dbReference type="EMBL" id="CP114280">
    <property type="protein sequence ID" value="WFN55728.1"/>
    <property type="molecule type" value="Genomic_DNA"/>
</dbReference>
<evidence type="ECO:0000313" key="2">
    <source>
        <dbReference type="Proteomes" id="UP001219630"/>
    </source>
</evidence>
<evidence type="ECO:0000313" key="1">
    <source>
        <dbReference type="EMBL" id="WFN55728.1"/>
    </source>
</evidence>
<gene>
    <name evidence="1" type="ORF">O1Q98_19535</name>
</gene>
<name>A0ABY8G6Z2_9GAMM</name>
<protein>
    <submittedName>
        <fullName evidence="1">Uncharacterized protein</fullName>
    </submittedName>
</protein>
<organism evidence="1 2">
    <name type="scientific">Dickeya lacustris</name>
    <dbReference type="NCBI Taxonomy" id="2259638"/>
    <lineage>
        <taxon>Bacteria</taxon>
        <taxon>Pseudomonadati</taxon>
        <taxon>Pseudomonadota</taxon>
        <taxon>Gammaproteobacteria</taxon>
        <taxon>Enterobacterales</taxon>
        <taxon>Pectobacteriaceae</taxon>
        <taxon>Dickeya</taxon>
    </lineage>
</organism>
<dbReference type="Proteomes" id="UP001219630">
    <property type="component" value="Chromosome"/>
</dbReference>